<evidence type="ECO:0000256" key="3">
    <source>
        <dbReference type="ARBA" id="ARBA00022833"/>
    </source>
</evidence>
<gene>
    <name evidence="6" type="ordered locus">Gura_1290</name>
</gene>
<dbReference type="RefSeq" id="WP_011938209.1">
    <property type="nucleotide sequence ID" value="NC_009483.1"/>
</dbReference>
<accession>A5GAA3</accession>
<evidence type="ECO:0000256" key="1">
    <source>
        <dbReference type="ARBA" id="ARBA00022723"/>
    </source>
</evidence>
<organism evidence="6 7">
    <name type="scientific">Geotalea uraniireducens (strain Rf4)</name>
    <name type="common">Geobacter uraniireducens</name>
    <dbReference type="NCBI Taxonomy" id="351605"/>
    <lineage>
        <taxon>Bacteria</taxon>
        <taxon>Pseudomonadati</taxon>
        <taxon>Thermodesulfobacteriota</taxon>
        <taxon>Desulfuromonadia</taxon>
        <taxon>Geobacterales</taxon>
        <taxon>Geobacteraceae</taxon>
        <taxon>Geotalea</taxon>
    </lineage>
</organism>
<evidence type="ECO:0000256" key="2">
    <source>
        <dbReference type="ARBA" id="ARBA00022771"/>
    </source>
</evidence>
<dbReference type="PROSITE" id="PS51128">
    <property type="entry name" value="ZF_DKSA_2"/>
    <property type="match status" value="1"/>
</dbReference>
<dbReference type="AlphaFoldDB" id="A5GAA3"/>
<keyword evidence="3" id="KW-0862">Zinc</keyword>
<dbReference type="Proteomes" id="UP000006695">
    <property type="component" value="Chromosome"/>
</dbReference>
<feature type="zinc finger region" description="dksA C4-type" evidence="4">
    <location>
        <begin position="91"/>
        <end position="115"/>
    </location>
</feature>
<dbReference type="EMBL" id="CP000698">
    <property type="protein sequence ID" value="ABQ25491.1"/>
    <property type="molecule type" value="Genomic_DNA"/>
</dbReference>
<dbReference type="HOGENOM" id="CLU_043144_4_1_7"/>
<keyword evidence="7" id="KW-1185">Reference proteome</keyword>
<feature type="domain" description="Zinc finger DksA/TraR C4-type" evidence="5">
    <location>
        <begin position="86"/>
        <end position="120"/>
    </location>
</feature>
<evidence type="ECO:0000313" key="6">
    <source>
        <dbReference type="EMBL" id="ABQ25491.1"/>
    </source>
</evidence>
<proteinExistence type="predicted"/>
<dbReference type="Pfam" id="PF01258">
    <property type="entry name" value="zf-dskA_traR"/>
    <property type="match status" value="1"/>
</dbReference>
<evidence type="ECO:0000256" key="4">
    <source>
        <dbReference type="PROSITE-ProRule" id="PRU00510"/>
    </source>
</evidence>
<dbReference type="Gene3D" id="1.20.120.910">
    <property type="entry name" value="DksA, coiled-coil domain"/>
    <property type="match status" value="1"/>
</dbReference>
<keyword evidence="2" id="KW-0863">Zinc-finger</keyword>
<protein>
    <submittedName>
        <fullName evidence="6">Transcriptional regulator, TraR/DksA family</fullName>
    </submittedName>
</protein>
<evidence type="ECO:0000259" key="5">
    <source>
        <dbReference type="Pfam" id="PF01258"/>
    </source>
</evidence>
<dbReference type="PANTHER" id="PTHR33823:SF4">
    <property type="entry name" value="GENERAL STRESS PROTEIN 16O"/>
    <property type="match status" value="1"/>
</dbReference>
<dbReference type="GO" id="GO:0008270">
    <property type="term" value="F:zinc ion binding"/>
    <property type="evidence" value="ECO:0007669"/>
    <property type="project" value="UniProtKB-KW"/>
</dbReference>
<dbReference type="InterPro" id="IPR000962">
    <property type="entry name" value="Znf_DskA_TraR"/>
</dbReference>
<name>A5GAA3_GEOUR</name>
<dbReference type="STRING" id="351605.Gura_1290"/>
<dbReference type="PANTHER" id="PTHR33823">
    <property type="entry name" value="RNA POLYMERASE-BINDING TRANSCRIPTION FACTOR DKSA-RELATED"/>
    <property type="match status" value="1"/>
</dbReference>
<reference evidence="6 7" key="1">
    <citation type="submission" date="2007-05" db="EMBL/GenBank/DDBJ databases">
        <title>Complete sequence of Geobacter uraniireducens Rf4.</title>
        <authorList>
            <consortium name="US DOE Joint Genome Institute"/>
            <person name="Copeland A."/>
            <person name="Lucas S."/>
            <person name="Lapidus A."/>
            <person name="Barry K."/>
            <person name="Detter J.C."/>
            <person name="Glavina del Rio T."/>
            <person name="Hammon N."/>
            <person name="Israni S."/>
            <person name="Dalin E."/>
            <person name="Tice H."/>
            <person name="Pitluck S."/>
            <person name="Chertkov O."/>
            <person name="Brettin T."/>
            <person name="Bruce D."/>
            <person name="Han C."/>
            <person name="Schmutz J."/>
            <person name="Larimer F."/>
            <person name="Land M."/>
            <person name="Hauser L."/>
            <person name="Kyrpides N."/>
            <person name="Mikhailova N."/>
            <person name="Shelobolina E."/>
            <person name="Aklujkar M."/>
            <person name="Lovley D."/>
            <person name="Richardson P."/>
        </authorList>
    </citation>
    <scope>NUCLEOTIDE SEQUENCE [LARGE SCALE GENOMIC DNA]</scope>
    <source>
        <strain evidence="6 7">Rf4</strain>
    </source>
</reference>
<dbReference type="InterPro" id="IPR020458">
    <property type="entry name" value="Znf_DskA_TraR_CS"/>
</dbReference>
<sequence>MTSAKAKRDQLLKEIIMEKKRKLWNELRGELFGKLGEEYHTQFEIALDDAERGLADLLEDTGLSIADIRRQELTLMEEAERRLSEGTYGVCDECGLEIDTERMKVAPYTRYCIKCQERSEGPPYPPGTKM</sequence>
<evidence type="ECO:0000313" key="7">
    <source>
        <dbReference type="Proteomes" id="UP000006695"/>
    </source>
</evidence>
<keyword evidence="1" id="KW-0479">Metal-binding</keyword>
<dbReference type="PROSITE" id="PS01102">
    <property type="entry name" value="ZF_DKSA_1"/>
    <property type="match status" value="1"/>
</dbReference>
<dbReference type="SUPFAM" id="SSF57716">
    <property type="entry name" value="Glucocorticoid receptor-like (DNA-binding domain)"/>
    <property type="match status" value="1"/>
</dbReference>
<dbReference type="KEGG" id="gur:Gura_1290"/>
<dbReference type="OrthoDB" id="9803742at2"/>